<name>A0A9E5MQ41_9GAMM</name>
<dbReference type="InterPro" id="IPR022742">
    <property type="entry name" value="Hydrolase_4"/>
</dbReference>
<keyword evidence="3" id="KW-1185">Reference proteome</keyword>
<dbReference type="GO" id="GO:0016787">
    <property type="term" value="F:hydrolase activity"/>
    <property type="evidence" value="ECO:0007669"/>
    <property type="project" value="UniProtKB-KW"/>
</dbReference>
<reference evidence="2" key="1">
    <citation type="submission" date="2020-03" db="EMBL/GenBank/DDBJ databases">
        <authorList>
            <person name="Guo F."/>
        </authorList>
    </citation>
    <scope>NUCLEOTIDE SEQUENCE</scope>
    <source>
        <strain evidence="2">JCM 30134</strain>
    </source>
</reference>
<dbReference type="InterPro" id="IPR029058">
    <property type="entry name" value="AB_hydrolase_fold"/>
</dbReference>
<dbReference type="AlphaFoldDB" id="A0A9E5MQ41"/>
<evidence type="ECO:0000313" key="2">
    <source>
        <dbReference type="EMBL" id="NHO68351.1"/>
    </source>
</evidence>
<evidence type="ECO:0000313" key="3">
    <source>
        <dbReference type="Proteomes" id="UP000787472"/>
    </source>
</evidence>
<evidence type="ECO:0000259" key="1">
    <source>
        <dbReference type="Pfam" id="PF12146"/>
    </source>
</evidence>
<protein>
    <submittedName>
        <fullName evidence="2">Alpha/beta hydrolase</fullName>
    </submittedName>
</protein>
<dbReference type="Proteomes" id="UP000787472">
    <property type="component" value="Unassembled WGS sequence"/>
</dbReference>
<gene>
    <name evidence="2" type="ORF">G8770_22595</name>
</gene>
<sequence>MTPTFESLQQLAADLPQLDFSLCTDQTAWLKSSPVQDYLNHYHINFTTEGLCRKHLLGKFAAAGFDIAAHLWLPSLQSADEVAKRTVTAKGTIFLVHGFTDSVGLMQHAIRFLLQQGWNVVAFDLPGHGLSSGVQASIESFDQYREVLQTCLDHCRQHMPKPWHGVGQSTGGSVWLNYVATFPNQSAIDKVLLLAPLIRPKGWGTARWFFPVVKLFTGQLTRKYNLTSHDEDFLDFVRHRDPLQARITPLRWASAMEEWVQNFQVYPVQQRPLKIIQGDADTTVDFKYNVDAICATFPNTKVVMIPNARHQLVNESAAFRKKVFSHVLNWLDLKS</sequence>
<dbReference type="Pfam" id="PF12146">
    <property type="entry name" value="Hydrolase_4"/>
    <property type="match status" value="1"/>
</dbReference>
<keyword evidence="2" id="KW-0378">Hydrolase</keyword>
<dbReference type="SUPFAM" id="SSF53474">
    <property type="entry name" value="alpha/beta-Hydrolases"/>
    <property type="match status" value="1"/>
</dbReference>
<dbReference type="PANTHER" id="PTHR11614">
    <property type="entry name" value="PHOSPHOLIPASE-RELATED"/>
    <property type="match status" value="1"/>
</dbReference>
<organism evidence="2 3">
    <name type="scientific">Pseudomaricurvus hydrocarbonicus</name>
    <dbReference type="NCBI Taxonomy" id="1470433"/>
    <lineage>
        <taxon>Bacteria</taxon>
        <taxon>Pseudomonadati</taxon>
        <taxon>Pseudomonadota</taxon>
        <taxon>Gammaproteobacteria</taxon>
        <taxon>Cellvibrionales</taxon>
        <taxon>Cellvibrionaceae</taxon>
        <taxon>Pseudomaricurvus</taxon>
    </lineage>
</organism>
<proteinExistence type="predicted"/>
<feature type="domain" description="Serine aminopeptidase S33" evidence="1">
    <location>
        <begin position="89"/>
        <end position="316"/>
    </location>
</feature>
<dbReference type="EMBL" id="JAAONZ010000029">
    <property type="protein sequence ID" value="NHO68351.1"/>
    <property type="molecule type" value="Genomic_DNA"/>
</dbReference>
<dbReference type="InterPro" id="IPR051044">
    <property type="entry name" value="MAG_DAG_Lipase"/>
</dbReference>
<dbReference type="RefSeq" id="WP_167192276.1">
    <property type="nucleotide sequence ID" value="NZ_JAAONZ010000029.1"/>
</dbReference>
<comment type="caution">
    <text evidence="2">The sequence shown here is derived from an EMBL/GenBank/DDBJ whole genome shotgun (WGS) entry which is preliminary data.</text>
</comment>
<dbReference type="Gene3D" id="3.40.50.1820">
    <property type="entry name" value="alpha/beta hydrolase"/>
    <property type="match status" value="1"/>
</dbReference>
<accession>A0A9E5MQ41</accession>